<dbReference type="STRING" id="542832.A0A3M6VRS7"/>
<evidence type="ECO:0000313" key="3">
    <source>
        <dbReference type="EMBL" id="RMX69002.1"/>
    </source>
</evidence>
<feature type="coiled-coil region" evidence="2">
    <location>
        <begin position="14"/>
        <end position="41"/>
    </location>
</feature>
<dbReference type="SUPFAM" id="SSF48452">
    <property type="entry name" value="TPR-like"/>
    <property type="match status" value="1"/>
</dbReference>
<dbReference type="InterPro" id="IPR011990">
    <property type="entry name" value="TPR-like_helical_dom_sf"/>
</dbReference>
<evidence type="ECO:0000256" key="2">
    <source>
        <dbReference type="SAM" id="Coils"/>
    </source>
</evidence>
<keyword evidence="2" id="KW-0175">Coiled coil</keyword>
<comment type="caution">
    <text evidence="3">The sequence shown here is derived from an EMBL/GenBank/DDBJ whole genome shotgun (WGS) entry which is preliminary data.</text>
</comment>
<dbReference type="PROSITE" id="PS50005">
    <property type="entry name" value="TPR"/>
    <property type="match status" value="1"/>
</dbReference>
<protein>
    <submittedName>
        <fullName evidence="3">Uncharacterized protein</fullName>
    </submittedName>
</protein>
<dbReference type="AlphaFoldDB" id="A0A3M6VRS7"/>
<name>A0A3M6VRS7_9STRA</name>
<dbReference type="Proteomes" id="UP000282087">
    <property type="component" value="Unassembled WGS sequence"/>
</dbReference>
<feature type="repeat" description="TPR" evidence="1">
    <location>
        <begin position="438"/>
        <end position="471"/>
    </location>
</feature>
<dbReference type="VEuPathDB" id="FungiDB:DD237_001628"/>
<dbReference type="SMART" id="SM00028">
    <property type="entry name" value="TPR"/>
    <property type="match status" value="4"/>
</dbReference>
<accession>A0A3M6VRS7</accession>
<evidence type="ECO:0000256" key="1">
    <source>
        <dbReference type="PROSITE-ProRule" id="PRU00339"/>
    </source>
</evidence>
<dbReference type="EMBL" id="QLLG01000042">
    <property type="protein sequence ID" value="RMX69002.1"/>
    <property type="molecule type" value="Genomic_DNA"/>
</dbReference>
<proteinExistence type="predicted"/>
<keyword evidence="4" id="KW-1185">Reference proteome</keyword>
<sequence length="517" mass="59051">MSRNMYATWATFDVEKELERVDKVEERETQQKQQQKQIQAKENIESFATQTAQQSADILTAQAAVAALKAKKRKKKTCKGRVLKEEVVAGATDAENEKIVKLQTQAKLYTEKHELLQEILENRRLGDKIGMENSHEAQKLYKIALAATKKLEELAPVLLQVEEEHVVKRNLEDTSRVCKEDTACGHQKSCSHDAKQEKKKSDEVLPKANDLMAMINMFYKDIYMGIGTCAFEEGRLAAATEAFKQVLLRDEKHVTAWLKRGEAFEKMDASLLAMLHYNQITNVNTTHEMGKEALKRVKMKLLDEGDAEPNIDLVTCVVWCLADSDKIKKAISAYTKGRTIKEVLERIQWAFEEANVLAVESFFHYSTTQFQVVLGCLEALRARPEISFATENVVSPVLRELEMSCHLNIASGCLEMQRNYAMGLTHCQQVLRLDSKCAIAYFRTGQLYRALHIYKKALECYEIARVMVPTIVSGQIKEQHEKMLTMIVKETDKCKFDRNQYDIEYLRSLAAKKCVDE</sequence>
<evidence type="ECO:0000313" key="4">
    <source>
        <dbReference type="Proteomes" id="UP000282087"/>
    </source>
</evidence>
<reference evidence="3 4" key="1">
    <citation type="submission" date="2018-06" db="EMBL/GenBank/DDBJ databases">
        <title>Comparative genomics of downy mildews reveals potential adaptations to biotrophy.</title>
        <authorList>
            <person name="Fletcher K."/>
            <person name="Klosterman S.J."/>
            <person name="Derevnina L."/>
            <person name="Martin F."/>
            <person name="Koike S."/>
            <person name="Reyes Chin-Wo S."/>
            <person name="Mou B."/>
            <person name="Michelmore R."/>
        </authorList>
    </citation>
    <scope>NUCLEOTIDE SEQUENCE [LARGE SCALE GENOMIC DNA]</scope>
    <source>
        <strain evidence="3 4">R14</strain>
    </source>
</reference>
<dbReference type="InterPro" id="IPR019734">
    <property type="entry name" value="TPR_rpt"/>
</dbReference>
<keyword evidence="1" id="KW-0802">TPR repeat</keyword>
<organism evidence="3 4">
    <name type="scientific">Peronospora effusa</name>
    <dbReference type="NCBI Taxonomy" id="542832"/>
    <lineage>
        <taxon>Eukaryota</taxon>
        <taxon>Sar</taxon>
        <taxon>Stramenopiles</taxon>
        <taxon>Oomycota</taxon>
        <taxon>Peronosporomycetes</taxon>
        <taxon>Peronosporales</taxon>
        <taxon>Peronosporaceae</taxon>
        <taxon>Peronospora</taxon>
    </lineage>
</organism>
<dbReference type="Gene3D" id="1.25.40.10">
    <property type="entry name" value="Tetratricopeptide repeat domain"/>
    <property type="match status" value="2"/>
</dbReference>
<gene>
    <name evidence="3" type="ORF">DD238_005222</name>
</gene>